<dbReference type="AlphaFoldDB" id="A0A1F5ZQ69"/>
<dbReference type="STRING" id="1798375.A2773_06615"/>
<accession>A0A1F5ZQ69</accession>
<gene>
    <name evidence="2" type="ORF">A2773_06615</name>
</gene>
<reference evidence="2 3" key="1">
    <citation type="journal article" date="2016" name="Nat. Commun.">
        <title>Thousands of microbial genomes shed light on interconnected biogeochemical processes in an aquifer system.</title>
        <authorList>
            <person name="Anantharaman K."/>
            <person name="Brown C.T."/>
            <person name="Hug L.A."/>
            <person name="Sharon I."/>
            <person name="Castelle C.J."/>
            <person name="Probst A.J."/>
            <person name="Thomas B.C."/>
            <person name="Singh A."/>
            <person name="Wilkins M.J."/>
            <person name="Karaoz U."/>
            <person name="Brodie E.L."/>
            <person name="Williams K.H."/>
            <person name="Hubbard S.S."/>
            <person name="Banfield J.F."/>
        </authorList>
    </citation>
    <scope>NUCLEOTIDE SEQUENCE [LARGE SCALE GENOMIC DNA]</scope>
</reference>
<keyword evidence="1" id="KW-0732">Signal</keyword>
<organism evidence="2 3">
    <name type="scientific">Candidatus Gottesmanbacteria bacterium RIFCSPHIGHO2_01_FULL_39_10</name>
    <dbReference type="NCBI Taxonomy" id="1798375"/>
    <lineage>
        <taxon>Bacteria</taxon>
        <taxon>Candidatus Gottesmaniibacteriota</taxon>
    </lineage>
</organism>
<evidence type="ECO:0000256" key="1">
    <source>
        <dbReference type="SAM" id="SignalP"/>
    </source>
</evidence>
<evidence type="ECO:0000313" key="2">
    <source>
        <dbReference type="EMBL" id="OGG14262.1"/>
    </source>
</evidence>
<dbReference type="EMBL" id="MFJE01000022">
    <property type="protein sequence ID" value="OGG14262.1"/>
    <property type="molecule type" value="Genomic_DNA"/>
</dbReference>
<protein>
    <submittedName>
        <fullName evidence="2">Uncharacterized protein</fullName>
    </submittedName>
</protein>
<feature type="chain" id="PRO_5009522893" evidence="1">
    <location>
        <begin position="39"/>
        <end position="167"/>
    </location>
</feature>
<comment type="caution">
    <text evidence="2">The sequence shown here is derived from an EMBL/GenBank/DDBJ whole genome shotgun (WGS) entry which is preliminary data.</text>
</comment>
<feature type="signal peptide" evidence="1">
    <location>
        <begin position="1"/>
        <end position="38"/>
    </location>
</feature>
<dbReference type="Proteomes" id="UP000177383">
    <property type="component" value="Unassembled WGS sequence"/>
</dbReference>
<evidence type="ECO:0000313" key="3">
    <source>
        <dbReference type="Proteomes" id="UP000177383"/>
    </source>
</evidence>
<name>A0A1F5ZQ69_9BACT</name>
<proteinExistence type="predicted"/>
<sequence length="167" mass="19013">MLRKSFSPQAPIWFIALATGLLALFMLVAFCAPQIANAQGPDATSTPTPITWEAFYFRVDPSDRTGKFFSGDQVSIEISGEGFKAKRVHKFYITWTMTEDTEPMIFKEGTLIPNKQEEFEESVRFSIPWYVQGKMIIGVSVEGKAFGTVEITVDRRKPFPFRDWLLQ</sequence>